<name>A0AAE9XRN4_9PROT</name>
<keyword evidence="8" id="KW-0067">ATP-binding</keyword>
<evidence type="ECO:0000259" key="12">
    <source>
        <dbReference type="PROSITE" id="PS50112"/>
    </source>
</evidence>
<accession>A0AAE9XRN4</accession>
<proteinExistence type="predicted"/>
<dbReference type="AlphaFoldDB" id="A0AAE9XRN4"/>
<dbReference type="PANTHER" id="PTHR43711:SF26">
    <property type="entry name" value="SENSOR HISTIDINE KINASE RCSC"/>
    <property type="match status" value="1"/>
</dbReference>
<dbReference type="SMART" id="SM00091">
    <property type="entry name" value="PAS"/>
    <property type="match status" value="2"/>
</dbReference>
<dbReference type="InterPro" id="IPR035965">
    <property type="entry name" value="PAS-like_dom_sf"/>
</dbReference>
<keyword evidence="10" id="KW-0472">Membrane</keyword>
<dbReference type="InterPro" id="IPR003661">
    <property type="entry name" value="HisK_dim/P_dom"/>
</dbReference>
<dbReference type="GO" id="GO:0016020">
    <property type="term" value="C:membrane"/>
    <property type="evidence" value="ECO:0007669"/>
    <property type="project" value="UniProtKB-SubCell"/>
</dbReference>
<comment type="catalytic activity">
    <reaction evidence="1">
        <text>ATP + protein L-histidine = ADP + protein N-phospho-L-histidine.</text>
        <dbReference type="EC" id="2.7.13.3"/>
    </reaction>
</comment>
<dbReference type="PRINTS" id="PR00344">
    <property type="entry name" value="BCTRLSENSOR"/>
</dbReference>
<evidence type="ECO:0000256" key="8">
    <source>
        <dbReference type="ARBA" id="ARBA00022840"/>
    </source>
</evidence>
<dbReference type="SMART" id="SM00388">
    <property type="entry name" value="HisKA"/>
    <property type="match status" value="1"/>
</dbReference>
<evidence type="ECO:0000313" key="13">
    <source>
        <dbReference type="EMBL" id="WCL53680.1"/>
    </source>
</evidence>
<keyword evidence="5" id="KW-0808">Transferase</keyword>
<sequence>MSIELEFRDGLAVLLDSLAEGILVVSEDAVLFANGRLYEILGLQAGGRKLADVDLRRWVHPEDADGLDAILSPDGCDAGAGFHEIRVIDGENRLRWLSCGPRATLWGGRKAVVCSITDVTETVQEREGRARSEALFRNVFRLMPDAMSLSSLKDGRFLDVNPSFLNVLGRRRDDVIGKTAEEICMWADPMFNSRFSEELKMTASMTDVPATVLARGNVIRHFRLFAQKIETAPEPVLLLIGRDVTEDIVQAQELARSRDTAEIANRAKSEFLANMSHELRTPLNAILGFSEILAEQMLGPIGMARYAEYARDIHNSGTHLLSIINDILDLSKVEAGRLEASLTWIDPVESFDLVTHLMEQRAENGGVTLVRDIDDSIYVEADERLFRQICLNLLSNAVKFTEAGGTVTLKFERTLGRGAALIVEDTGIGMTADEIRVAKRPFGQVDSGLARNHEGSGLGLPLVIAFADKMGATVGIDSVPRVGTSISVVFPGDKVKPKKSKHEQQ</sequence>
<protein>
    <recommendedName>
        <fullName evidence="3">histidine kinase</fullName>
        <ecNumber evidence="3">2.7.13.3</ecNumber>
    </recommendedName>
</protein>
<dbReference type="InterPro" id="IPR036097">
    <property type="entry name" value="HisK_dim/P_sf"/>
</dbReference>
<dbReference type="SUPFAM" id="SSF55874">
    <property type="entry name" value="ATPase domain of HSP90 chaperone/DNA topoisomerase II/histidine kinase"/>
    <property type="match status" value="1"/>
</dbReference>
<dbReference type="InterPro" id="IPR036890">
    <property type="entry name" value="HATPase_C_sf"/>
</dbReference>
<dbReference type="InterPro" id="IPR004358">
    <property type="entry name" value="Sig_transdc_His_kin-like_C"/>
</dbReference>
<dbReference type="CDD" id="cd00082">
    <property type="entry name" value="HisKA"/>
    <property type="match status" value="1"/>
</dbReference>
<evidence type="ECO:0000256" key="2">
    <source>
        <dbReference type="ARBA" id="ARBA00004370"/>
    </source>
</evidence>
<dbReference type="InterPro" id="IPR003594">
    <property type="entry name" value="HATPase_dom"/>
</dbReference>
<dbReference type="Pfam" id="PF00512">
    <property type="entry name" value="HisKA"/>
    <property type="match status" value="1"/>
</dbReference>
<dbReference type="NCBIfam" id="TIGR00229">
    <property type="entry name" value="sensory_box"/>
    <property type="match status" value="1"/>
</dbReference>
<keyword evidence="6" id="KW-0547">Nucleotide-binding</keyword>
<dbReference type="RefSeq" id="WP_289503206.1">
    <property type="nucleotide sequence ID" value="NZ_CP116805.1"/>
</dbReference>
<dbReference type="Gene3D" id="3.30.565.10">
    <property type="entry name" value="Histidine kinase-like ATPase, C-terminal domain"/>
    <property type="match status" value="1"/>
</dbReference>
<evidence type="ECO:0000256" key="7">
    <source>
        <dbReference type="ARBA" id="ARBA00022777"/>
    </source>
</evidence>
<gene>
    <name evidence="13" type="ORF">PH603_14160</name>
</gene>
<evidence type="ECO:0000256" key="5">
    <source>
        <dbReference type="ARBA" id="ARBA00022679"/>
    </source>
</evidence>
<comment type="subcellular location">
    <subcellularLocation>
        <location evidence="2">Membrane</location>
    </subcellularLocation>
</comment>
<dbReference type="Gene3D" id="1.10.287.130">
    <property type="match status" value="1"/>
</dbReference>
<evidence type="ECO:0000256" key="9">
    <source>
        <dbReference type="ARBA" id="ARBA00023012"/>
    </source>
</evidence>
<evidence type="ECO:0000313" key="14">
    <source>
        <dbReference type="Proteomes" id="UP001217500"/>
    </source>
</evidence>
<evidence type="ECO:0000256" key="3">
    <source>
        <dbReference type="ARBA" id="ARBA00012438"/>
    </source>
</evidence>
<evidence type="ECO:0000256" key="1">
    <source>
        <dbReference type="ARBA" id="ARBA00000085"/>
    </source>
</evidence>
<dbReference type="SUPFAM" id="SSF55785">
    <property type="entry name" value="PYP-like sensor domain (PAS domain)"/>
    <property type="match status" value="2"/>
</dbReference>
<dbReference type="CDD" id="cd00130">
    <property type="entry name" value="PAS"/>
    <property type="match status" value="1"/>
</dbReference>
<reference evidence="13" key="1">
    <citation type="submission" date="2023-01" db="EMBL/GenBank/DDBJ databases">
        <title>The genome sequence of Kordiimonadaceae bacterium 6D33.</title>
        <authorList>
            <person name="Liu Y."/>
        </authorList>
    </citation>
    <scope>NUCLEOTIDE SEQUENCE</scope>
    <source>
        <strain evidence="13">6D33</strain>
    </source>
</reference>
<dbReference type="Gene3D" id="3.30.450.20">
    <property type="entry name" value="PAS domain"/>
    <property type="match status" value="2"/>
</dbReference>
<dbReference type="PROSITE" id="PS50112">
    <property type="entry name" value="PAS"/>
    <property type="match status" value="1"/>
</dbReference>
<dbReference type="InterPro" id="IPR005467">
    <property type="entry name" value="His_kinase_dom"/>
</dbReference>
<dbReference type="EMBL" id="CP116805">
    <property type="protein sequence ID" value="WCL53680.1"/>
    <property type="molecule type" value="Genomic_DNA"/>
</dbReference>
<dbReference type="FunFam" id="1.10.287.130:FF:000038">
    <property type="entry name" value="Sensory transduction histidine kinase"/>
    <property type="match status" value="1"/>
</dbReference>
<evidence type="ECO:0000256" key="6">
    <source>
        <dbReference type="ARBA" id="ARBA00022741"/>
    </source>
</evidence>
<feature type="domain" description="PAS" evidence="12">
    <location>
        <begin position="132"/>
        <end position="179"/>
    </location>
</feature>
<dbReference type="SUPFAM" id="SSF47384">
    <property type="entry name" value="Homodimeric domain of signal transducing histidine kinase"/>
    <property type="match status" value="1"/>
</dbReference>
<dbReference type="InterPro" id="IPR000014">
    <property type="entry name" value="PAS"/>
</dbReference>
<dbReference type="GO" id="GO:0000155">
    <property type="term" value="F:phosphorelay sensor kinase activity"/>
    <property type="evidence" value="ECO:0007669"/>
    <property type="project" value="InterPro"/>
</dbReference>
<dbReference type="InterPro" id="IPR050736">
    <property type="entry name" value="Sensor_HK_Regulatory"/>
</dbReference>
<dbReference type="PANTHER" id="PTHR43711">
    <property type="entry name" value="TWO-COMPONENT HISTIDINE KINASE"/>
    <property type="match status" value="1"/>
</dbReference>
<dbReference type="EC" id="2.7.13.3" evidence="3"/>
<dbReference type="Pfam" id="PF02518">
    <property type="entry name" value="HATPase_c"/>
    <property type="match status" value="1"/>
</dbReference>
<dbReference type="GO" id="GO:0005524">
    <property type="term" value="F:ATP binding"/>
    <property type="evidence" value="ECO:0007669"/>
    <property type="project" value="UniProtKB-KW"/>
</dbReference>
<dbReference type="Pfam" id="PF13426">
    <property type="entry name" value="PAS_9"/>
    <property type="match status" value="1"/>
</dbReference>
<keyword evidence="4" id="KW-0597">Phosphoprotein</keyword>
<organism evidence="13 14">
    <name type="scientific">Gimibacter soli</name>
    <dbReference type="NCBI Taxonomy" id="3024400"/>
    <lineage>
        <taxon>Bacteria</taxon>
        <taxon>Pseudomonadati</taxon>
        <taxon>Pseudomonadota</taxon>
        <taxon>Alphaproteobacteria</taxon>
        <taxon>Kordiimonadales</taxon>
        <taxon>Temperatibacteraceae</taxon>
        <taxon>Gimibacter</taxon>
    </lineage>
</organism>
<keyword evidence="9" id="KW-0902">Two-component regulatory system</keyword>
<dbReference type="PROSITE" id="PS50109">
    <property type="entry name" value="HIS_KIN"/>
    <property type="match status" value="1"/>
</dbReference>
<keyword evidence="14" id="KW-1185">Reference proteome</keyword>
<dbReference type="Pfam" id="PF13188">
    <property type="entry name" value="PAS_8"/>
    <property type="match status" value="1"/>
</dbReference>
<evidence type="ECO:0000256" key="4">
    <source>
        <dbReference type="ARBA" id="ARBA00022553"/>
    </source>
</evidence>
<dbReference type="KEGG" id="gso:PH603_14160"/>
<dbReference type="Proteomes" id="UP001217500">
    <property type="component" value="Chromosome"/>
</dbReference>
<keyword evidence="7 13" id="KW-0418">Kinase</keyword>
<feature type="domain" description="Histidine kinase" evidence="11">
    <location>
        <begin position="274"/>
        <end position="494"/>
    </location>
</feature>
<evidence type="ECO:0000259" key="11">
    <source>
        <dbReference type="PROSITE" id="PS50109"/>
    </source>
</evidence>
<evidence type="ECO:0000256" key="10">
    <source>
        <dbReference type="ARBA" id="ARBA00023136"/>
    </source>
</evidence>
<dbReference type="SMART" id="SM00387">
    <property type="entry name" value="HATPase_c"/>
    <property type="match status" value="1"/>
</dbReference>